<evidence type="ECO:0000313" key="2">
    <source>
        <dbReference type="EMBL" id="MXP62480.1"/>
    </source>
</evidence>
<dbReference type="EMBL" id="SNVJ01000002">
    <property type="protein sequence ID" value="MXP62480.1"/>
    <property type="molecule type" value="Genomic_DNA"/>
</dbReference>
<protein>
    <submittedName>
        <fullName evidence="2">Transcriptional regulator</fullName>
    </submittedName>
</protein>
<dbReference type="SUPFAM" id="SSF46785">
    <property type="entry name" value="Winged helix' DNA-binding domain"/>
    <property type="match status" value="1"/>
</dbReference>
<dbReference type="SMART" id="SM00418">
    <property type="entry name" value="HTH_ARSR"/>
    <property type="match status" value="1"/>
</dbReference>
<dbReference type="InterPro" id="IPR001845">
    <property type="entry name" value="HTH_ArsR_DNA-bd_dom"/>
</dbReference>
<dbReference type="OrthoDB" id="194599at2"/>
<dbReference type="Gene3D" id="1.10.10.10">
    <property type="entry name" value="Winged helix-like DNA-binding domain superfamily/Winged helix DNA-binding domain"/>
    <property type="match status" value="1"/>
</dbReference>
<dbReference type="InterPro" id="IPR036388">
    <property type="entry name" value="WH-like_DNA-bd_sf"/>
</dbReference>
<evidence type="ECO:0000313" key="3">
    <source>
        <dbReference type="Proteomes" id="UP000460715"/>
    </source>
</evidence>
<evidence type="ECO:0000259" key="1">
    <source>
        <dbReference type="SMART" id="SM00418"/>
    </source>
</evidence>
<sequence>MESVTGSIPPRAAVPLARRAAQAAKAAGMLRLVILRLLIAGREAAAGALVERAGLSRQARSQRLARPWEDGLVATRRTGTTIRSGIADPRVARIIATLHDAFCLPAP</sequence>
<name>A0A845B8B0_9PROT</name>
<dbReference type="GO" id="GO:0003700">
    <property type="term" value="F:DNA-binding transcription factor activity"/>
    <property type="evidence" value="ECO:0007669"/>
    <property type="project" value="InterPro"/>
</dbReference>
<organism evidence="2 3">
    <name type="scientific">Teichococcus coralli</name>
    <dbReference type="NCBI Taxonomy" id="2545983"/>
    <lineage>
        <taxon>Bacteria</taxon>
        <taxon>Pseudomonadati</taxon>
        <taxon>Pseudomonadota</taxon>
        <taxon>Alphaproteobacteria</taxon>
        <taxon>Acetobacterales</taxon>
        <taxon>Roseomonadaceae</taxon>
        <taxon>Roseomonas</taxon>
    </lineage>
</organism>
<dbReference type="AlphaFoldDB" id="A0A845B8B0"/>
<gene>
    <name evidence="2" type="ORF">E0493_03815</name>
</gene>
<feature type="domain" description="HTH arsR-type" evidence="1">
    <location>
        <begin position="22"/>
        <end position="100"/>
    </location>
</feature>
<dbReference type="Proteomes" id="UP000460715">
    <property type="component" value="Unassembled WGS sequence"/>
</dbReference>
<comment type="caution">
    <text evidence="2">The sequence shown here is derived from an EMBL/GenBank/DDBJ whole genome shotgun (WGS) entry which is preliminary data.</text>
</comment>
<keyword evidence="3" id="KW-1185">Reference proteome</keyword>
<proteinExistence type="predicted"/>
<accession>A0A845B8B0</accession>
<dbReference type="InterPro" id="IPR036390">
    <property type="entry name" value="WH_DNA-bd_sf"/>
</dbReference>
<reference evidence="2 3" key="1">
    <citation type="submission" date="2019-03" db="EMBL/GenBank/DDBJ databases">
        <title>Roseomonas sp. a novel Roseomonas species isolated from Sea whip Gorgonian.</title>
        <authorList>
            <person name="Li F."/>
            <person name="Pan X."/>
            <person name="Huang S."/>
            <person name="Li Z."/>
            <person name="Meng B."/>
        </authorList>
    </citation>
    <scope>NUCLEOTIDE SEQUENCE [LARGE SCALE GENOMIC DNA]</scope>
    <source>
        <strain evidence="2 3">M0104</strain>
    </source>
</reference>